<reference evidence="1 2" key="1">
    <citation type="submission" date="2014-02" db="EMBL/GenBank/DDBJ databases">
        <title>Single nucleus genome sequencing reveals high similarity among nuclei of an endomycorrhizal fungus.</title>
        <authorList>
            <person name="Lin K."/>
            <person name="Geurts R."/>
            <person name="Zhang Z."/>
            <person name="Limpens E."/>
            <person name="Saunders D.G."/>
            <person name="Mu D."/>
            <person name="Pang E."/>
            <person name="Cao H."/>
            <person name="Cha H."/>
            <person name="Lin T."/>
            <person name="Zhou Q."/>
            <person name="Shang Y."/>
            <person name="Li Y."/>
            <person name="Ivanov S."/>
            <person name="Sharma T."/>
            <person name="Velzen R.V."/>
            <person name="Ruijter N.D."/>
            <person name="Aanen D.K."/>
            <person name="Win J."/>
            <person name="Kamoun S."/>
            <person name="Bisseling T."/>
            <person name="Huang S."/>
        </authorList>
    </citation>
    <scope>NUCLEOTIDE SEQUENCE [LARGE SCALE GENOMIC DNA]</scope>
    <source>
        <strain evidence="2">DAOM197198w</strain>
    </source>
</reference>
<evidence type="ECO:0008006" key="3">
    <source>
        <dbReference type="Google" id="ProtNLM"/>
    </source>
</evidence>
<evidence type="ECO:0000313" key="1">
    <source>
        <dbReference type="EMBL" id="EXX53481.1"/>
    </source>
</evidence>
<name>A0A015K226_RHIIW</name>
<proteinExistence type="predicted"/>
<protein>
    <recommendedName>
        <fullName evidence="3">Protein kinase domain-containing protein</fullName>
    </recommendedName>
</protein>
<evidence type="ECO:0000313" key="2">
    <source>
        <dbReference type="Proteomes" id="UP000022910"/>
    </source>
</evidence>
<dbReference type="EMBL" id="JEMT01028876">
    <property type="protein sequence ID" value="EXX53481.1"/>
    <property type="molecule type" value="Genomic_DNA"/>
</dbReference>
<sequence length="551" mass="65573">MYDENINLCKKCDKACHHEWCGPCQINNLKENFRNWTSENEKIDNLVQEMQLKISYYNDTVFEWIPYDQLEIIKEIGKATVNFAIWKDGPLYYDEYEQIYKKTCPNKKVTLKYLYNSQNITNELLNEVKSFSIKRYGIDIPYIYGISQNIETKDYIMVLYDGYCEKCGEIYTDIKKKWCKPCQIINLKENLGNWTSENEKIDNFIQTIQLDINRYHNIIFEWIPYNQFDIIKEIDKSDFVTVYLAVWKSGPLEYDHYKKEYTRINNIKVALKFLSNSQNIIDEFSNEIKICSIIPTDSFNICEIFFKIYGISQNPNTKDYIIVIKGACCKKCGDKYIYEYVHYKKLNWCKQCSINELNKVCIKSGSEEIDNIVQKMQLKIDGCEDIIFEWIPFNQFDNIEKIKNDGFVTIYLAIWKDGPLYYKGNKETYKRKSYNNYKKVTLKYLQNIDNQFLNDEINSYSIKKFSGDALKIYGISQDPDTKDYIMVFEDGYCKKCGNQYTQICHKWCKPCQMNELKKACIKSGNEKIDNFIQEMQLKIDHCYDIVLEWIP</sequence>
<dbReference type="AlphaFoldDB" id="A0A015K226"/>
<dbReference type="HOGENOM" id="CLU_000288_7_8_1"/>
<keyword evidence="2" id="KW-1185">Reference proteome</keyword>
<organism evidence="1 2">
    <name type="scientific">Rhizophagus irregularis (strain DAOM 197198w)</name>
    <name type="common">Glomus intraradices</name>
    <dbReference type="NCBI Taxonomy" id="1432141"/>
    <lineage>
        <taxon>Eukaryota</taxon>
        <taxon>Fungi</taxon>
        <taxon>Fungi incertae sedis</taxon>
        <taxon>Mucoromycota</taxon>
        <taxon>Glomeromycotina</taxon>
        <taxon>Glomeromycetes</taxon>
        <taxon>Glomerales</taxon>
        <taxon>Glomeraceae</taxon>
        <taxon>Rhizophagus</taxon>
    </lineage>
</organism>
<accession>A0A015K226</accession>
<dbReference type="SUPFAM" id="SSF56112">
    <property type="entry name" value="Protein kinase-like (PK-like)"/>
    <property type="match status" value="1"/>
</dbReference>
<comment type="caution">
    <text evidence="1">The sequence shown here is derived from an EMBL/GenBank/DDBJ whole genome shotgun (WGS) entry which is preliminary data.</text>
</comment>
<gene>
    <name evidence="1" type="ORF">RirG_243460</name>
</gene>
<dbReference type="InterPro" id="IPR011009">
    <property type="entry name" value="Kinase-like_dom_sf"/>
</dbReference>
<dbReference type="Proteomes" id="UP000022910">
    <property type="component" value="Unassembled WGS sequence"/>
</dbReference>